<feature type="region of interest" description="Disordered" evidence="1">
    <location>
        <begin position="611"/>
        <end position="665"/>
    </location>
</feature>
<feature type="region of interest" description="Disordered" evidence="1">
    <location>
        <begin position="354"/>
        <end position="413"/>
    </location>
</feature>
<dbReference type="AlphaFoldDB" id="A0A6A5UGE9"/>
<feature type="compositionally biased region" description="Polar residues" evidence="1">
    <location>
        <begin position="354"/>
        <end position="367"/>
    </location>
</feature>
<keyword evidence="3" id="KW-0732">Signal</keyword>
<sequence>MRSLPRAVVLGAVLFGETTAQSAVVPPTITPAPSVEEVEFLIARQDPDAISLARILLIAVPISLRQVAATNLPAVSSIIRDEFSQDKRPAWFNQLPEDIQAYLIKNFGPSTAKPTPPPGASGSGSAGGGNSMTVPGEAGAAPSGEWSWTPNPSWGETTLSSGTSTRASATSGFVTSASSSFSYPTRSLGTPSSSHTSSQSHTSKTSSTAVTPTSTSDPEAPVASTSHLTRSQKIGLGVGIPLGIFGAAAIFFACCFLLRRRRKKNANGSTPPSSPGFIPRFAFQDKSAENVEHQTPLTQHLNLSTQDLGQNGSNWEDEGIDPMETGIHNPYTMNTAYPPRTPMSNQNALNNPYTTNNTAPGAVSDSNPGVPILLKDPKPTHRTPNTATKRSRPNPTPLLKPYHTHSSNRARGMRASYTNLRSVTEVSEPDDTAESLVLGRHTTPQHNPTGGRSLLPVATSGLAAGGGNIKRKPIGTASPPASLPTSPAALTATQTLARQTMPDYTNNNSSGSGSSSSGLALTTSTGATSTSTSSSSGLSFQTQQPLHQPFPYTHQQNDPTSPVSPISPLSPHRVPSNPFTYDYDYIEDYGAEYYHSGYVDVEDGLYGNTSLSRYPVESPKSPGSRKRRGSREWPLKSVIGSVTGKGKGQRERRKSSPLWDGVVEE</sequence>
<dbReference type="OrthoDB" id="5419608at2759"/>
<keyword evidence="2" id="KW-1133">Transmembrane helix</keyword>
<feature type="compositionally biased region" description="Low complexity" evidence="1">
    <location>
        <begin position="476"/>
        <end position="487"/>
    </location>
</feature>
<dbReference type="EMBL" id="ML976978">
    <property type="protein sequence ID" value="KAF1962842.1"/>
    <property type="molecule type" value="Genomic_DNA"/>
</dbReference>
<feature type="compositionally biased region" description="Low complexity" evidence="1">
    <location>
        <begin position="157"/>
        <end position="182"/>
    </location>
</feature>
<organism evidence="4 5">
    <name type="scientific">Byssothecium circinans</name>
    <dbReference type="NCBI Taxonomy" id="147558"/>
    <lineage>
        <taxon>Eukaryota</taxon>
        <taxon>Fungi</taxon>
        <taxon>Dikarya</taxon>
        <taxon>Ascomycota</taxon>
        <taxon>Pezizomycotina</taxon>
        <taxon>Dothideomycetes</taxon>
        <taxon>Pleosporomycetidae</taxon>
        <taxon>Pleosporales</taxon>
        <taxon>Massarineae</taxon>
        <taxon>Massarinaceae</taxon>
        <taxon>Byssothecium</taxon>
    </lineage>
</organism>
<feature type="compositionally biased region" description="Low complexity" evidence="1">
    <location>
        <begin position="190"/>
        <end position="216"/>
    </location>
</feature>
<feature type="region of interest" description="Disordered" evidence="1">
    <location>
        <begin position="501"/>
        <end position="574"/>
    </location>
</feature>
<keyword evidence="2" id="KW-0472">Membrane</keyword>
<feature type="signal peptide" evidence="3">
    <location>
        <begin position="1"/>
        <end position="20"/>
    </location>
</feature>
<feature type="region of interest" description="Disordered" evidence="1">
    <location>
        <begin position="440"/>
        <end position="487"/>
    </location>
</feature>
<keyword evidence="5" id="KW-1185">Reference proteome</keyword>
<feature type="compositionally biased region" description="Basic residues" evidence="1">
    <location>
        <begin position="402"/>
        <end position="412"/>
    </location>
</feature>
<evidence type="ECO:0000256" key="3">
    <source>
        <dbReference type="SAM" id="SignalP"/>
    </source>
</evidence>
<proteinExistence type="predicted"/>
<feature type="region of interest" description="Disordered" evidence="1">
    <location>
        <begin position="107"/>
        <end position="228"/>
    </location>
</feature>
<evidence type="ECO:0000313" key="4">
    <source>
        <dbReference type="EMBL" id="KAF1962842.1"/>
    </source>
</evidence>
<evidence type="ECO:0000313" key="5">
    <source>
        <dbReference type="Proteomes" id="UP000800035"/>
    </source>
</evidence>
<feature type="compositionally biased region" description="Gly residues" evidence="1">
    <location>
        <begin position="121"/>
        <end position="130"/>
    </location>
</feature>
<accession>A0A6A5UGE9</accession>
<feature type="transmembrane region" description="Helical" evidence="2">
    <location>
        <begin position="234"/>
        <end position="258"/>
    </location>
</feature>
<keyword evidence="2" id="KW-0812">Transmembrane</keyword>
<name>A0A6A5UGE9_9PLEO</name>
<reference evidence="4" key="1">
    <citation type="journal article" date="2020" name="Stud. Mycol.">
        <title>101 Dothideomycetes genomes: a test case for predicting lifestyles and emergence of pathogens.</title>
        <authorList>
            <person name="Haridas S."/>
            <person name="Albert R."/>
            <person name="Binder M."/>
            <person name="Bloem J."/>
            <person name="Labutti K."/>
            <person name="Salamov A."/>
            <person name="Andreopoulos B."/>
            <person name="Baker S."/>
            <person name="Barry K."/>
            <person name="Bills G."/>
            <person name="Bluhm B."/>
            <person name="Cannon C."/>
            <person name="Castanera R."/>
            <person name="Culley D."/>
            <person name="Daum C."/>
            <person name="Ezra D."/>
            <person name="Gonzalez J."/>
            <person name="Henrissat B."/>
            <person name="Kuo A."/>
            <person name="Liang C."/>
            <person name="Lipzen A."/>
            <person name="Lutzoni F."/>
            <person name="Magnuson J."/>
            <person name="Mondo S."/>
            <person name="Nolan M."/>
            <person name="Ohm R."/>
            <person name="Pangilinan J."/>
            <person name="Park H.-J."/>
            <person name="Ramirez L."/>
            <person name="Alfaro M."/>
            <person name="Sun H."/>
            <person name="Tritt A."/>
            <person name="Yoshinaga Y."/>
            <person name="Zwiers L.-H."/>
            <person name="Turgeon B."/>
            <person name="Goodwin S."/>
            <person name="Spatafora J."/>
            <person name="Crous P."/>
            <person name="Grigoriev I."/>
        </authorList>
    </citation>
    <scope>NUCLEOTIDE SEQUENCE</scope>
    <source>
        <strain evidence="4">CBS 675.92</strain>
    </source>
</reference>
<feature type="compositionally biased region" description="Low complexity" evidence="1">
    <location>
        <begin position="509"/>
        <end position="539"/>
    </location>
</feature>
<evidence type="ECO:0000256" key="2">
    <source>
        <dbReference type="SAM" id="Phobius"/>
    </source>
</evidence>
<gene>
    <name evidence="4" type="ORF">CC80DRAFT_530743</name>
</gene>
<dbReference type="Proteomes" id="UP000800035">
    <property type="component" value="Unassembled WGS sequence"/>
</dbReference>
<evidence type="ECO:0000256" key="1">
    <source>
        <dbReference type="SAM" id="MobiDB-lite"/>
    </source>
</evidence>
<protein>
    <submittedName>
        <fullName evidence="4">Uncharacterized protein</fullName>
    </submittedName>
</protein>
<feature type="chain" id="PRO_5025596457" evidence="3">
    <location>
        <begin position="21"/>
        <end position="665"/>
    </location>
</feature>
<feature type="compositionally biased region" description="Polar residues" evidence="1">
    <location>
        <begin position="146"/>
        <end position="156"/>
    </location>
</feature>
<feature type="compositionally biased region" description="Polar residues" evidence="1">
    <location>
        <begin position="553"/>
        <end position="564"/>
    </location>
</feature>